<dbReference type="STRING" id="310782.SAMN05216499_1468"/>
<dbReference type="AlphaFoldDB" id="A0A1M7QX53"/>
<name>A0A1M7QX53_9ACTN</name>
<organism evidence="2 3">
    <name type="scientific">Actinacidiphila paucisporea</name>
    <dbReference type="NCBI Taxonomy" id="310782"/>
    <lineage>
        <taxon>Bacteria</taxon>
        <taxon>Bacillati</taxon>
        <taxon>Actinomycetota</taxon>
        <taxon>Actinomycetes</taxon>
        <taxon>Kitasatosporales</taxon>
        <taxon>Streptomycetaceae</taxon>
        <taxon>Actinacidiphila</taxon>
    </lineage>
</organism>
<reference evidence="2 3" key="1">
    <citation type="submission" date="2016-11" db="EMBL/GenBank/DDBJ databases">
        <authorList>
            <person name="Jaros S."/>
            <person name="Januszkiewicz K."/>
            <person name="Wedrychowicz H."/>
        </authorList>
    </citation>
    <scope>NUCLEOTIDE SEQUENCE [LARGE SCALE GENOMIC DNA]</scope>
    <source>
        <strain evidence="2 3">CGMCC 4.2025</strain>
    </source>
</reference>
<feature type="compositionally biased region" description="Basic and acidic residues" evidence="1">
    <location>
        <begin position="299"/>
        <end position="311"/>
    </location>
</feature>
<dbReference type="OrthoDB" id="3311648at2"/>
<evidence type="ECO:0000256" key="1">
    <source>
        <dbReference type="SAM" id="MobiDB-lite"/>
    </source>
</evidence>
<evidence type="ECO:0000313" key="3">
    <source>
        <dbReference type="Proteomes" id="UP000184111"/>
    </source>
</evidence>
<protein>
    <recommendedName>
        <fullName evidence="4">Tetratricopeptide repeat protein</fullName>
    </recommendedName>
</protein>
<gene>
    <name evidence="2" type="ORF">SAMN05216499_1468</name>
</gene>
<proteinExistence type="predicted"/>
<evidence type="ECO:0000313" key="2">
    <source>
        <dbReference type="EMBL" id="SHN36232.1"/>
    </source>
</evidence>
<sequence length="423" mass="44487">MIGAWERAVRDARNAVRDPGRTRAERARNRVRAAVEALCAEEELCADRSLGPHLAELVALLDGLGLSDTSGALLDHVVASLRVRPGLLITLAPALDRLAVALAAHGRYDAATWVTAASVEDATEPAAALANLAHLTLRRGDTVGATEFGLEARRFAARAGSELAELDVAVLETAVSAEAARREGLHAAADRLVDELAGYVKRLAALAGDDHPASQSALAALASTEFASAEAAGARARMERAADVLAVVAQRMSATLGGHHPRALSVLRGLAAAEYQLARTSGDARRLAGAEVLMAEAARRTEVRGPEERRGRAGRGGAGGAARPGWNQEQLMDVAESVIRETELLLAGERVTSLLHGADPVDARGRFDTIHAQLDRARVLLNDRPSTAYALALDALHQLDELTLARADASDADALNSSRRPSP</sequence>
<accession>A0A1M7QX53</accession>
<evidence type="ECO:0008006" key="4">
    <source>
        <dbReference type="Google" id="ProtNLM"/>
    </source>
</evidence>
<dbReference type="RefSeq" id="WP_073502955.1">
    <property type="nucleotide sequence ID" value="NZ_FRBI01000046.1"/>
</dbReference>
<dbReference type="Proteomes" id="UP000184111">
    <property type="component" value="Unassembled WGS sequence"/>
</dbReference>
<dbReference type="EMBL" id="FRBI01000046">
    <property type="protein sequence ID" value="SHN36232.1"/>
    <property type="molecule type" value="Genomic_DNA"/>
</dbReference>
<feature type="region of interest" description="Disordered" evidence="1">
    <location>
        <begin position="299"/>
        <end position="325"/>
    </location>
</feature>
<keyword evidence="3" id="KW-1185">Reference proteome</keyword>